<dbReference type="RefSeq" id="WP_171640379.1">
    <property type="nucleotide sequence ID" value="NZ_WHOA01000007.1"/>
</dbReference>
<evidence type="ECO:0000313" key="2">
    <source>
        <dbReference type="Proteomes" id="UP000616779"/>
    </source>
</evidence>
<comment type="caution">
    <text evidence="1">The sequence shown here is derived from an EMBL/GenBank/DDBJ whole genome shotgun (WGS) entry which is preliminary data.</text>
</comment>
<sequence>MNIQNEYKFALPPLLADYQLESWIRAYFSEHSHTSPRDSDWKQLTQYAAYHAINEWYSLHPKFRTQRTLTEWFDRRWTNKVHKFGSSEFYGDVKHMVTAHLYGFLSDTGSSERPLMLFENMNVWVKDLDIRLSMIVQVMEPLKSSFVIHKYMINPSQAEMELFIHMTIVFCYEAFGQLPEHLNIFQLMSGERQRISTLDCDLSKSIDYLRLVKEVYTESRTWSCCVTTSNTGRIIM</sequence>
<keyword evidence="2" id="KW-1185">Reference proteome</keyword>
<accession>A0ABX1XNP9</accession>
<evidence type="ECO:0000313" key="1">
    <source>
        <dbReference type="EMBL" id="NOU70167.1"/>
    </source>
</evidence>
<dbReference type="EMBL" id="WHOA01000007">
    <property type="protein sequence ID" value="NOU70167.1"/>
    <property type="molecule type" value="Genomic_DNA"/>
</dbReference>
<name>A0ABX1XNP9_9BACL</name>
<reference evidence="1 2" key="1">
    <citation type="submission" date="2019-10" db="EMBL/GenBank/DDBJ databases">
        <title>Description of Paenibacillus terrestris sp. nov.</title>
        <authorList>
            <person name="Carlier A."/>
            <person name="Qi S."/>
        </authorList>
    </citation>
    <scope>NUCLEOTIDE SEQUENCE [LARGE SCALE GENOMIC DNA]</scope>
    <source>
        <strain evidence="1 2">LMG 31458</strain>
    </source>
</reference>
<proteinExistence type="predicted"/>
<organism evidence="1 2">
    <name type="scientific">Paenibacillus phytorum</name>
    <dbReference type="NCBI Taxonomy" id="2654977"/>
    <lineage>
        <taxon>Bacteria</taxon>
        <taxon>Bacillati</taxon>
        <taxon>Bacillota</taxon>
        <taxon>Bacilli</taxon>
        <taxon>Bacillales</taxon>
        <taxon>Paenibacillaceae</taxon>
        <taxon>Paenibacillus</taxon>
    </lineage>
</organism>
<dbReference type="Proteomes" id="UP000616779">
    <property type="component" value="Unassembled WGS sequence"/>
</dbReference>
<protein>
    <submittedName>
        <fullName evidence="1">Uncharacterized protein</fullName>
    </submittedName>
</protein>
<gene>
    <name evidence="1" type="ORF">GC098_01725</name>
</gene>